<evidence type="ECO:0000313" key="3">
    <source>
        <dbReference type="Proteomes" id="UP000283090"/>
    </source>
</evidence>
<evidence type="ECO:0000313" key="2">
    <source>
        <dbReference type="EMBL" id="RVD82159.1"/>
    </source>
</evidence>
<protein>
    <recommendedName>
        <fullName evidence="1">F-box domain-containing protein</fullName>
    </recommendedName>
</protein>
<feature type="domain" description="F-box" evidence="1">
    <location>
        <begin position="26"/>
        <end position="71"/>
    </location>
</feature>
<dbReference type="Proteomes" id="UP000283090">
    <property type="component" value="Unassembled WGS sequence"/>
</dbReference>
<name>A0A436ZTA6_ARTFL</name>
<sequence>MQSRALPDLKDQMILSWEAPSRGFSGPDICLLPPEILSMVVEYLPRRTLVAMCRVCKTFKYVSSKVLYRRLDIPISTTGFNARAIESLLQPNNRGLEDIRELYLVLEGQFDEGEEGLLVLCIPQKKLSFTRKSKRTLTCFCGSCFGASAQTNYYRLGLYI</sequence>
<reference evidence="2 3" key="1">
    <citation type="submission" date="2019-01" db="EMBL/GenBank/DDBJ databases">
        <title>Intercellular communication is required for trap formation in the nematode-trapping fungus Duddingtonia flagrans.</title>
        <authorList>
            <person name="Youssar L."/>
            <person name="Wernet V."/>
            <person name="Hensel N."/>
            <person name="Hildebrandt H.-G."/>
            <person name="Fischer R."/>
        </authorList>
    </citation>
    <scope>NUCLEOTIDE SEQUENCE [LARGE SCALE GENOMIC DNA]</scope>
    <source>
        <strain evidence="2 3">CBS H-5679</strain>
    </source>
</reference>
<dbReference type="SMART" id="SM00256">
    <property type="entry name" value="FBOX"/>
    <property type="match status" value="1"/>
</dbReference>
<dbReference type="InterPro" id="IPR001810">
    <property type="entry name" value="F-box_dom"/>
</dbReference>
<organism evidence="2 3">
    <name type="scientific">Arthrobotrys flagrans</name>
    <name type="common">Nematode-trapping fungus</name>
    <name type="synonym">Trichothecium flagrans</name>
    <dbReference type="NCBI Taxonomy" id="97331"/>
    <lineage>
        <taxon>Eukaryota</taxon>
        <taxon>Fungi</taxon>
        <taxon>Dikarya</taxon>
        <taxon>Ascomycota</taxon>
        <taxon>Pezizomycotina</taxon>
        <taxon>Orbiliomycetes</taxon>
        <taxon>Orbiliales</taxon>
        <taxon>Orbiliaceae</taxon>
        <taxon>Arthrobotrys</taxon>
    </lineage>
</organism>
<comment type="caution">
    <text evidence="2">The sequence shown here is derived from an EMBL/GenBank/DDBJ whole genome shotgun (WGS) entry which is preliminary data.</text>
</comment>
<dbReference type="CDD" id="cd09917">
    <property type="entry name" value="F-box_SF"/>
    <property type="match status" value="1"/>
</dbReference>
<dbReference type="AlphaFoldDB" id="A0A436ZTA6"/>
<dbReference type="Pfam" id="PF12937">
    <property type="entry name" value="F-box-like"/>
    <property type="match status" value="1"/>
</dbReference>
<keyword evidence="3" id="KW-1185">Reference proteome</keyword>
<proteinExistence type="predicted"/>
<dbReference type="VEuPathDB" id="FungiDB:DFL_006593"/>
<evidence type="ECO:0000259" key="1">
    <source>
        <dbReference type="PROSITE" id="PS50181"/>
    </source>
</evidence>
<dbReference type="OrthoDB" id="2522477at2759"/>
<dbReference type="InterPro" id="IPR036047">
    <property type="entry name" value="F-box-like_dom_sf"/>
</dbReference>
<dbReference type="GeneID" id="93588904"/>
<gene>
    <name evidence="2" type="ORF">DFL_006593</name>
</gene>
<accession>A0A436ZTA6</accession>
<dbReference type="EMBL" id="SAEB01000009">
    <property type="protein sequence ID" value="RVD82159.1"/>
    <property type="molecule type" value="Genomic_DNA"/>
</dbReference>
<dbReference type="Gene3D" id="1.20.1280.50">
    <property type="match status" value="1"/>
</dbReference>
<dbReference type="PROSITE" id="PS50181">
    <property type="entry name" value="FBOX"/>
    <property type="match status" value="1"/>
</dbReference>
<dbReference type="SUPFAM" id="SSF81383">
    <property type="entry name" value="F-box domain"/>
    <property type="match status" value="1"/>
</dbReference>
<dbReference type="RefSeq" id="XP_067487703.1">
    <property type="nucleotide sequence ID" value="XM_067636046.1"/>
</dbReference>